<keyword evidence="1" id="KW-1133">Transmembrane helix</keyword>
<reference evidence="4 5" key="1">
    <citation type="submission" date="2022-08" db="EMBL/GenBank/DDBJ databases">
        <authorList>
            <person name="Zeman M."/>
            <person name="Kubasova T."/>
        </authorList>
    </citation>
    <scope>NUCLEOTIDE SEQUENCE [LARGE SCALE GENOMIC DNA]</scope>
    <source>
        <strain evidence="4 5">ET62</strain>
    </source>
</reference>
<evidence type="ECO:0000259" key="3">
    <source>
        <dbReference type="Pfam" id="PF16344"/>
    </source>
</evidence>
<evidence type="ECO:0000259" key="2">
    <source>
        <dbReference type="Pfam" id="PF04773"/>
    </source>
</evidence>
<evidence type="ECO:0000313" key="5">
    <source>
        <dbReference type="Proteomes" id="UP001204579"/>
    </source>
</evidence>
<organism evidence="4 5">
    <name type="scientific">Phocaeicola barnesiae</name>
    <dbReference type="NCBI Taxonomy" id="376804"/>
    <lineage>
        <taxon>Bacteria</taxon>
        <taxon>Pseudomonadati</taxon>
        <taxon>Bacteroidota</taxon>
        <taxon>Bacteroidia</taxon>
        <taxon>Bacteroidales</taxon>
        <taxon>Bacteroidaceae</taxon>
        <taxon>Phocaeicola</taxon>
    </lineage>
</organism>
<dbReference type="PIRSF" id="PIRSF018266">
    <property type="entry name" value="FecR"/>
    <property type="match status" value="1"/>
</dbReference>
<feature type="domain" description="Protein FecR C-terminal" evidence="3">
    <location>
        <begin position="211"/>
        <end position="268"/>
    </location>
</feature>
<dbReference type="AlphaFoldDB" id="A0AAW5N1D0"/>
<evidence type="ECO:0000313" key="4">
    <source>
        <dbReference type="EMBL" id="MCR8874152.1"/>
    </source>
</evidence>
<evidence type="ECO:0000256" key="1">
    <source>
        <dbReference type="SAM" id="Phobius"/>
    </source>
</evidence>
<dbReference type="InterPro" id="IPR012373">
    <property type="entry name" value="Ferrdict_sens_TM"/>
</dbReference>
<proteinExistence type="predicted"/>
<dbReference type="InterPro" id="IPR032508">
    <property type="entry name" value="FecR_C"/>
</dbReference>
<keyword evidence="1" id="KW-0812">Transmembrane</keyword>
<accession>A0AAW5N1D0</accession>
<protein>
    <submittedName>
        <fullName evidence="4">FecR domain-containing protein</fullName>
    </submittedName>
</protein>
<dbReference type="GO" id="GO:0016989">
    <property type="term" value="F:sigma factor antagonist activity"/>
    <property type="evidence" value="ECO:0007669"/>
    <property type="project" value="TreeGrafter"/>
</dbReference>
<dbReference type="Gene3D" id="3.55.50.30">
    <property type="match status" value="1"/>
</dbReference>
<keyword evidence="5" id="KW-1185">Reference proteome</keyword>
<keyword evidence="1" id="KW-0472">Membrane</keyword>
<dbReference type="Gene3D" id="2.60.120.1440">
    <property type="match status" value="1"/>
</dbReference>
<dbReference type="Pfam" id="PF16344">
    <property type="entry name" value="FecR_C"/>
    <property type="match status" value="1"/>
</dbReference>
<feature type="transmembrane region" description="Helical" evidence="1">
    <location>
        <begin position="45"/>
        <end position="66"/>
    </location>
</feature>
<dbReference type="Pfam" id="PF04773">
    <property type="entry name" value="FecR"/>
    <property type="match status" value="1"/>
</dbReference>
<sequence length="270" mass="30720">MEKIEEKCLKFVLHYYQQGKLDTRKALQKFRHSHGEVYSGSFVRWYWMVAGIAAMLCIVGGIRLLLHTDADHKGWVKLVAEKSPVEYVLPDSSKVVIYPQSSVRYHLQGYLHHRREVQLEGEVGFSVRHDSLRPFTVIGRLSEVRVLGTEFRVHEVSGDTAFVQVKTGKVRLSSVGHPDAVILTAGMSAQVVKGQKHPQVNGKKKIEKGNFVFDNTPLPKVLEELSAYFHVRLKCENTSKRLTASFKAQSLDEIIEIIEKVLKVKIEKQE</sequence>
<dbReference type="PANTHER" id="PTHR30273">
    <property type="entry name" value="PERIPLASMIC SIGNAL SENSOR AND SIGMA FACTOR ACTIVATOR FECR-RELATED"/>
    <property type="match status" value="1"/>
</dbReference>
<dbReference type="Proteomes" id="UP001204579">
    <property type="component" value="Unassembled WGS sequence"/>
</dbReference>
<dbReference type="PANTHER" id="PTHR30273:SF2">
    <property type="entry name" value="PROTEIN FECR"/>
    <property type="match status" value="1"/>
</dbReference>
<comment type="caution">
    <text evidence="4">The sequence shown here is derived from an EMBL/GenBank/DDBJ whole genome shotgun (WGS) entry which is preliminary data.</text>
</comment>
<dbReference type="InterPro" id="IPR006860">
    <property type="entry name" value="FecR"/>
</dbReference>
<feature type="domain" description="FecR protein" evidence="2">
    <location>
        <begin position="81"/>
        <end position="171"/>
    </location>
</feature>
<dbReference type="EMBL" id="JANRHJ010000009">
    <property type="protein sequence ID" value="MCR8874152.1"/>
    <property type="molecule type" value="Genomic_DNA"/>
</dbReference>
<gene>
    <name evidence="4" type="ORF">NW209_09025</name>
</gene>
<dbReference type="RefSeq" id="WP_258335822.1">
    <property type="nucleotide sequence ID" value="NZ_JANRHJ010000009.1"/>
</dbReference>
<name>A0AAW5N1D0_9BACT</name>